<gene>
    <name evidence="3" type="ORF">H9723_10460</name>
</gene>
<feature type="transmembrane region" description="Helical" evidence="2">
    <location>
        <begin position="86"/>
        <end position="108"/>
    </location>
</feature>
<feature type="transmembrane region" description="Helical" evidence="2">
    <location>
        <begin position="55"/>
        <end position="74"/>
    </location>
</feature>
<evidence type="ECO:0000256" key="1">
    <source>
        <dbReference type="SAM" id="MobiDB-lite"/>
    </source>
</evidence>
<proteinExistence type="predicted"/>
<dbReference type="Proteomes" id="UP000824116">
    <property type="component" value="Unassembled WGS sequence"/>
</dbReference>
<feature type="transmembrane region" description="Helical" evidence="2">
    <location>
        <begin position="30"/>
        <end position="49"/>
    </location>
</feature>
<feature type="region of interest" description="Disordered" evidence="1">
    <location>
        <begin position="286"/>
        <end position="319"/>
    </location>
</feature>
<reference evidence="3" key="1">
    <citation type="journal article" date="2021" name="PeerJ">
        <title>Extensive microbial diversity within the chicken gut microbiome revealed by metagenomics and culture.</title>
        <authorList>
            <person name="Gilroy R."/>
            <person name="Ravi A."/>
            <person name="Getino M."/>
            <person name="Pursley I."/>
            <person name="Horton D.L."/>
            <person name="Alikhan N.F."/>
            <person name="Baker D."/>
            <person name="Gharbi K."/>
            <person name="Hall N."/>
            <person name="Watson M."/>
            <person name="Adriaenssens E.M."/>
            <person name="Foster-Nyarko E."/>
            <person name="Jarju S."/>
            <person name="Secka A."/>
            <person name="Antonio M."/>
            <person name="Oren A."/>
            <person name="Chaudhuri R.R."/>
            <person name="La Ragione R."/>
            <person name="Hildebrand F."/>
            <person name="Pallen M.J."/>
        </authorList>
    </citation>
    <scope>NUCLEOTIDE SEQUENCE</scope>
    <source>
        <strain evidence="3">CHK196-3914</strain>
    </source>
</reference>
<feature type="transmembrane region" description="Helical" evidence="2">
    <location>
        <begin position="114"/>
        <end position="135"/>
    </location>
</feature>
<keyword evidence="2" id="KW-0812">Transmembrane</keyword>
<evidence type="ECO:0000313" key="3">
    <source>
        <dbReference type="EMBL" id="HIZ75640.1"/>
    </source>
</evidence>
<keyword evidence="2" id="KW-0472">Membrane</keyword>
<reference evidence="3" key="2">
    <citation type="submission" date="2021-04" db="EMBL/GenBank/DDBJ databases">
        <authorList>
            <person name="Gilroy R."/>
        </authorList>
    </citation>
    <scope>NUCLEOTIDE SEQUENCE</scope>
    <source>
        <strain evidence="3">CHK196-3914</strain>
    </source>
</reference>
<evidence type="ECO:0000313" key="4">
    <source>
        <dbReference type="Proteomes" id="UP000824116"/>
    </source>
</evidence>
<dbReference type="EMBL" id="DXAY01000248">
    <property type="protein sequence ID" value="HIZ75640.1"/>
    <property type="molecule type" value="Genomic_DNA"/>
</dbReference>
<organism evidence="3 4">
    <name type="scientific">Candidatus Mediterraneibacter stercoravium</name>
    <dbReference type="NCBI Taxonomy" id="2838685"/>
    <lineage>
        <taxon>Bacteria</taxon>
        <taxon>Bacillati</taxon>
        <taxon>Bacillota</taxon>
        <taxon>Clostridia</taxon>
        <taxon>Lachnospirales</taxon>
        <taxon>Lachnospiraceae</taxon>
        <taxon>Mediterraneibacter</taxon>
    </lineage>
</organism>
<comment type="caution">
    <text evidence="3">The sequence shown here is derived from an EMBL/GenBank/DDBJ whole genome shotgun (WGS) entry which is preliminary data.</text>
</comment>
<keyword evidence="2" id="KW-1133">Transmembrane helix</keyword>
<dbReference type="Pfam" id="PF09997">
    <property type="entry name" value="DUF2238"/>
    <property type="match status" value="1"/>
</dbReference>
<evidence type="ECO:0000256" key="2">
    <source>
        <dbReference type="SAM" id="Phobius"/>
    </source>
</evidence>
<sequence>MKENKKNRQNWFKNMGDALHMELREHRSSFIVYFILRILVIVMMILQLMNQNYENVFLCVLTLVLLVGPSFIQVTFRVELPTLLEIIILIFIFAAEILGEISEFYLMFPFWDTVLHTLNGFLAAVIGFSLVDLLNRSEKTVFNLSPLFMAIVAFCFSMTIGVLWEFFEFGMDQIAGYDMQKDTVVHMIRSVTLDPAGRNVPYVIRDITETAVNGNELGLGGYLDIGLIDTMQDLIVNFIGAFVFSIIGFLYVKNRGKGGLVNRLVPRRKRADRDFLRIAAEKSVLEEAGEEHPGEKEKKRAQNRGGDVEKNGGKISDQK</sequence>
<feature type="transmembrane region" description="Helical" evidence="2">
    <location>
        <begin position="147"/>
        <end position="167"/>
    </location>
</feature>
<feature type="transmembrane region" description="Helical" evidence="2">
    <location>
        <begin position="234"/>
        <end position="252"/>
    </location>
</feature>
<name>A0A9D2GB87_9FIRM</name>
<dbReference type="AlphaFoldDB" id="A0A9D2GB87"/>
<dbReference type="InterPro" id="IPR014509">
    <property type="entry name" value="YjdF-like"/>
</dbReference>
<accession>A0A9D2GB87</accession>
<protein>
    <submittedName>
        <fullName evidence="3">Uncharacterized protein</fullName>
    </submittedName>
</protein>